<evidence type="ECO:0000313" key="2">
    <source>
        <dbReference type="Proteomes" id="UP000886520"/>
    </source>
</evidence>
<organism evidence="1 2">
    <name type="scientific">Adiantum capillus-veneris</name>
    <name type="common">Maidenhair fern</name>
    <dbReference type="NCBI Taxonomy" id="13818"/>
    <lineage>
        <taxon>Eukaryota</taxon>
        <taxon>Viridiplantae</taxon>
        <taxon>Streptophyta</taxon>
        <taxon>Embryophyta</taxon>
        <taxon>Tracheophyta</taxon>
        <taxon>Polypodiopsida</taxon>
        <taxon>Polypodiidae</taxon>
        <taxon>Polypodiales</taxon>
        <taxon>Pteridineae</taxon>
        <taxon>Pteridaceae</taxon>
        <taxon>Vittarioideae</taxon>
        <taxon>Adiantum</taxon>
    </lineage>
</organism>
<evidence type="ECO:0000313" key="1">
    <source>
        <dbReference type="EMBL" id="KAI5083642.1"/>
    </source>
</evidence>
<sequence length="504" mass="57148">MEKNVFVFQSTTMETELNGDTRDASHDDPRCTGNHNGEDIYGEGEEGCQQIIQLEQSRWTSEAHKLMQHPQIYSSPPSWSSWSHFYLSGVKNALPRSELFKRVDQLHLRDKNGDAYTHKMFSLGPFNAKPVDVSEQDRLKLSAVCKLFGDSPEVFQQLVQAMKKRLPLFKSLYNEDFSQWEGGTLALLFAVDAVCIVAGLVWKVDAFQHRSIASDVILVENQIPVLAISYAIQSINTAQGNIAELQPRLCHIEPLQLIVVSLLKMFSPFPHKQVQQESADVLKKDLSDYRPLLGFLYDTLTRGSFSSSDEYYECSYFDKLQNDINAEEDRGYKKKEGPYSMPGACSLEKHRLKFEGLQEADFTRIHFVDAAGTLKLPEIHEMNECRQRFLLNLVAYEQNIAGSSNYKPVTSYVGMMGALMKGEKDVEVLLRSGVLVELNGQNINAKKVQAELWQKIVSSLELLPHTRTKADAKVEEGVRDFTDRKLNKARAFIFSYGHSFCNSC</sequence>
<dbReference type="AlphaFoldDB" id="A0A9D4VCD4"/>
<comment type="caution">
    <text evidence="1">The sequence shown here is derived from an EMBL/GenBank/DDBJ whole genome shotgun (WGS) entry which is preliminary data.</text>
</comment>
<accession>A0A9D4VCD4</accession>
<dbReference type="PANTHER" id="PTHR31549">
    <property type="entry name" value="PROTEIN, PUTATIVE (DUF247)-RELATED-RELATED"/>
    <property type="match status" value="1"/>
</dbReference>
<keyword evidence="2" id="KW-1185">Reference proteome</keyword>
<dbReference type="Proteomes" id="UP000886520">
    <property type="component" value="Chromosome 3"/>
</dbReference>
<gene>
    <name evidence="1" type="ORF">GOP47_0003385</name>
</gene>
<reference evidence="1" key="1">
    <citation type="submission" date="2021-01" db="EMBL/GenBank/DDBJ databases">
        <title>Adiantum capillus-veneris genome.</title>
        <authorList>
            <person name="Fang Y."/>
            <person name="Liao Q."/>
        </authorList>
    </citation>
    <scope>NUCLEOTIDE SEQUENCE</scope>
    <source>
        <strain evidence="1">H3</strain>
        <tissue evidence="1">Leaf</tissue>
    </source>
</reference>
<name>A0A9D4VCD4_ADICA</name>
<dbReference type="OrthoDB" id="591587at2759"/>
<dbReference type="InterPro" id="IPR004158">
    <property type="entry name" value="DUF247_pln"/>
</dbReference>
<dbReference type="Pfam" id="PF03140">
    <property type="entry name" value="DUF247"/>
    <property type="match status" value="1"/>
</dbReference>
<dbReference type="PANTHER" id="PTHR31549:SF25">
    <property type="entry name" value="PROTEIN, PUTATIVE (DUF247)-RELATED"/>
    <property type="match status" value="1"/>
</dbReference>
<protein>
    <submittedName>
        <fullName evidence="1">Uncharacterized protein</fullName>
    </submittedName>
</protein>
<dbReference type="EMBL" id="JABFUD020000002">
    <property type="protein sequence ID" value="KAI5083642.1"/>
    <property type="molecule type" value="Genomic_DNA"/>
</dbReference>
<proteinExistence type="predicted"/>